<dbReference type="GO" id="GO:0016208">
    <property type="term" value="F:AMP binding"/>
    <property type="evidence" value="ECO:0007669"/>
    <property type="project" value="TreeGrafter"/>
</dbReference>
<dbReference type="UniPathway" id="UPA00109">
    <property type="reaction ID" value="UER00182"/>
</dbReference>
<dbReference type="GO" id="GO:0046872">
    <property type="term" value="F:metal ion binding"/>
    <property type="evidence" value="ECO:0007669"/>
    <property type="project" value="UniProtKB-KW"/>
</dbReference>
<dbReference type="Pfam" id="PF00365">
    <property type="entry name" value="PFK"/>
    <property type="match status" value="3"/>
</dbReference>
<sequence>MSLMDLEKLKMTCAGRAMAVLTSGGDAQGMNAAVRAVTRMGIYVGAKVYLIHEGYQGLVDGGDNIKLANWHSVTNIIQLGGTVIGSARCKAFMTREGRVSAAFNLVKKGITNLCVCGGDGSLTGANIFRNEWSDLLDELVKKGRITDTMAKKHYNLNIVGLVGSIDNDFCGTDMTIGADSALHRIMEIIDAIMTTAQSHQRAFVLEVMGRHCGYLALVSALASGADWVFIPEAPPQEGWEDNMCARLEGSRTSGGSRMNIIIVAEGAIDRNGKPISSNYIKDSSILGVEAVIALMEATPETPACVIGLSANQAVRLPLVECVEMTKLVQTAMNEKRFDEAIKLRGGSFESNWNIYKSLAFLKPPQSKSNFSFAILNVGAPAAGMNAAVRSAVRSGLSRGHKVYGVNDGFLGLANGAVFEMEWHSVAGWTGQGSSLLGTKRTLPNCHLEKIVETISKFEISALLVIGGFEAYQGVLEIYEARTHYDELCIPMVIIPATISNNVPGTFFSVGTDTAVNCTNVEHLSEKMKKDVQRGLILRNEKCHENYTTDFIHKLYSSEGKGIFDCRVNVLGHLQQGGAPSPFDRNFGTKLGVKAIEWLSEKLTENYRQGRVFANSPETACVIGLNRKVVSFTPVTELKEITDFEHRMPKVEWWLKLRPMLKMLAKYQTSFNEYVPGEIEHVTRRSISIDSGF</sequence>
<reference evidence="14" key="2">
    <citation type="submission" date="2025-09" db="UniProtKB">
        <authorList>
            <consortium name="Ensembl"/>
        </authorList>
    </citation>
    <scope>IDENTIFICATION</scope>
</reference>
<keyword evidence="6" id="KW-0479">Metal-binding</keyword>
<accession>A0A669AX80</accession>
<evidence type="ECO:0000256" key="2">
    <source>
        <dbReference type="ARBA" id="ARBA00004679"/>
    </source>
</evidence>
<evidence type="ECO:0000313" key="15">
    <source>
        <dbReference type="Proteomes" id="UP000005207"/>
    </source>
</evidence>
<organism evidence="14 15">
    <name type="scientific">Oreochromis niloticus</name>
    <name type="common">Nile tilapia</name>
    <name type="synonym">Tilapia nilotica</name>
    <dbReference type="NCBI Taxonomy" id="8128"/>
    <lineage>
        <taxon>Eukaryota</taxon>
        <taxon>Metazoa</taxon>
        <taxon>Chordata</taxon>
        <taxon>Craniata</taxon>
        <taxon>Vertebrata</taxon>
        <taxon>Euteleostomi</taxon>
        <taxon>Actinopterygii</taxon>
        <taxon>Neopterygii</taxon>
        <taxon>Teleostei</taxon>
        <taxon>Neoteleostei</taxon>
        <taxon>Acanthomorphata</taxon>
        <taxon>Ovalentaria</taxon>
        <taxon>Cichlomorphae</taxon>
        <taxon>Cichliformes</taxon>
        <taxon>Cichlidae</taxon>
        <taxon>African cichlids</taxon>
        <taxon>Pseudocrenilabrinae</taxon>
        <taxon>Oreochromini</taxon>
        <taxon>Oreochromis</taxon>
    </lineage>
</organism>
<dbReference type="PROSITE" id="PS00433">
    <property type="entry name" value="PHOSPHOFRUCTOKINASE"/>
    <property type="match status" value="1"/>
</dbReference>
<keyword evidence="10" id="KW-0324">Glycolysis</keyword>
<dbReference type="GO" id="GO:0006002">
    <property type="term" value="P:fructose 6-phosphate metabolic process"/>
    <property type="evidence" value="ECO:0007669"/>
    <property type="project" value="InterPro"/>
</dbReference>
<dbReference type="Gene3D" id="3.40.50.450">
    <property type="match status" value="4"/>
</dbReference>
<dbReference type="GeneTree" id="ENSGT00940000159292"/>
<evidence type="ECO:0000256" key="6">
    <source>
        <dbReference type="ARBA" id="ARBA00022723"/>
    </source>
</evidence>
<keyword evidence="15" id="KW-1185">Reference proteome</keyword>
<evidence type="ECO:0000256" key="3">
    <source>
        <dbReference type="ARBA" id="ARBA00022490"/>
    </source>
</evidence>
<comment type="catalytic activity">
    <reaction evidence="12">
        <text>beta-D-fructose 6-phosphate + ATP = beta-D-fructose 1,6-bisphosphate + ADP + H(+)</text>
        <dbReference type="Rhea" id="RHEA:16109"/>
        <dbReference type="ChEBI" id="CHEBI:15378"/>
        <dbReference type="ChEBI" id="CHEBI:30616"/>
        <dbReference type="ChEBI" id="CHEBI:32966"/>
        <dbReference type="ChEBI" id="CHEBI:57634"/>
        <dbReference type="ChEBI" id="CHEBI:456216"/>
        <dbReference type="EC" id="2.7.1.11"/>
    </reaction>
</comment>
<gene>
    <name evidence="14" type="primary">PFKL</name>
    <name evidence="14" type="synonym">pfkla</name>
</gene>
<evidence type="ECO:0000256" key="12">
    <source>
        <dbReference type="ARBA" id="ARBA00048070"/>
    </source>
</evidence>
<dbReference type="GO" id="GO:0016020">
    <property type="term" value="C:membrane"/>
    <property type="evidence" value="ECO:0007669"/>
    <property type="project" value="TreeGrafter"/>
</dbReference>
<proteinExistence type="predicted"/>
<keyword evidence="9" id="KW-0007">Acetylation</keyword>
<dbReference type="InterPro" id="IPR000023">
    <property type="entry name" value="Phosphofructokinase_dom"/>
</dbReference>
<evidence type="ECO:0000313" key="14">
    <source>
        <dbReference type="Ensembl" id="ENSONIP00000027734.1"/>
    </source>
</evidence>
<keyword evidence="8" id="KW-0460">Magnesium</keyword>
<dbReference type="Proteomes" id="UP000005207">
    <property type="component" value="Unplaced"/>
</dbReference>
<reference evidence="14" key="1">
    <citation type="submission" date="2025-08" db="UniProtKB">
        <authorList>
            <consortium name="Ensembl"/>
        </authorList>
    </citation>
    <scope>IDENTIFICATION</scope>
</reference>
<feature type="domain" description="Phosphofructokinase" evidence="13">
    <location>
        <begin position="372"/>
        <end position="517"/>
    </location>
</feature>
<dbReference type="InterPro" id="IPR035966">
    <property type="entry name" value="PKF_sf"/>
</dbReference>
<dbReference type="PRINTS" id="PR00476">
    <property type="entry name" value="PHFRCTKINASE"/>
</dbReference>
<evidence type="ECO:0000256" key="11">
    <source>
        <dbReference type="ARBA" id="ARBA00023180"/>
    </source>
</evidence>
<feature type="domain" description="Phosphofructokinase" evidence="13">
    <location>
        <begin position="519"/>
        <end position="598"/>
    </location>
</feature>
<name>A0A669AX80_ORENI</name>
<dbReference type="SUPFAM" id="SSF53784">
    <property type="entry name" value="Phosphofructokinase"/>
    <property type="match status" value="2"/>
</dbReference>
<dbReference type="InterPro" id="IPR022953">
    <property type="entry name" value="ATP_PFK"/>
</dbReference>
<dbReference type="Gene3D" id="3.40.50.460">
    <property type="entry name" value="Phosphofructokinase domain"/>
    <property type="match status" value="3"/>
</dbReference>
<keyword evidence="3" id="KW-0963">Cytoplasm</keyword>
<dbReference type="PANTHER" id="PTHR13697:SF14">
    <property type="entry name" value="ATP-DEPENDENT 6-PHOSPHOFRUCTOKINASE, LIVER TYPE"/>
    <property type="match status" value="1"/>
</dbReference>
<evidence type="ECO:0000256" key="4">
    <source>
        <dbReference type="ARBA" id="ARBA00022553"/>
    </source>
</evidence>
<dbReference type="Ensembl" id="ENSONIT00000057216.1">
    <property type="protein sequence ID" value="ENSONIP00000027734.1"/>
    <property type="gene ID" value="ENSONIG00000009075.2"/>
</dbReference>
<keyword evidence="11" id="KW-0325">Glycoprotein</keyword>
<evidence type="ECO:0000256" key="1">
    <source>
        <dbReference type="ARBA" id="ARBA00001946"/>
    </source>
</evidence>
<feature type="domain" description="Phosphofructokinase" evidence="13">
    <location>
        <begin position="18"/>
        <end position="281"/>
    </location>
</feature>
<evidence type="ECO:0000256" key="5">
    <source>
        <dbReference type="ARBA" id="ARBA00022679"/>
    </source>
</evidence>
<dbReference type="GO" id="GO:0003872">
    <property type="term" value="F:6-phosphofructokinase activity"/>
    <property type="evidence" value="ECO:0007669"/>
    <property type="project" value="UniProtKB-EC"/>
</dbReference>
<dbReference type="GO" id="GO:0030388">
    <property type="term" value="P:fructose 1,6-bisphosphate metabolic process"/>
    <property type="evidence" value="ECO:0007669"/>
    <property type="project" value="TreeGrafter"/>
</dbReference>
<evidence type="ECO:0000256" key="10">
    <source>
        <dbReference type="ARBA" id="ARBA00023152"/>
    </source>
</evidence>
<protein>
    <submittedName>
        <fullName evidence="14">Phosphofructokinase, liver type</fullName>
    </submittedName>
</protein>
<evidence type="ECO:0000259" key="13">
    <source>
        <dbReference type="Pfam" id="PF00365"/>
    </source>
</evidence>
<evidence type="ECO:0000256" key="7">
    <source>
        <dbReference type="ARBA" id="ARBA00022777"/>
    </source>
</evidence>
<keyword evidence="4" id="KW-0597">Phosphoprotein</keyword>
<evidence type="ECO:0000256" key="8">
    <source>
        <dbReference type="ARBA" id="ARBA00022842"/>
    </source>
</evidence>
<comment type="cofactor">
    <cofactor evidence="1">
        <name>Mg(2+)</name>
        <dbReference type="ChEBI" id="CHEBI:18420"/>
    </cofactor>
</comment>
<dbReference type="FunFam" id="3.40.50.450:FF:000043">
    <property type="entry name" value="ATP-dependent 6-phosphofructokinase, platelet type"/>
    <property type="match status" value="1"/>
</dbReference>
<dbReference type="InterPro" id="IPR015912">
    <property type="entry name" value="Phosphofructokinase_CS"/>
</dbReference>
<dbReference type="GO" id="GO:0070095">
    <property type="term" value="F:fructose-6-phosphate binding"/>
    <property type="evidence" value="ECO:0007669"/>
    <property type="project" value="TreeGrafter"/>
</dbReference>
<dbReference type="GO" id="GO:0005524">
    <property type="term" value="F:ATP binding"/>
    <property type="evidence" value="ECO:0007669"/>
    <property type="project" value="TreeGrafter"/>
</dbReference>
<dbReference type="AlphaFoldDB" id="A0A669AX80"/>
<dbReference type="PANTHER" id="PTHR13697">
    <property type="entry name" value="PHOSPHOFRUCTOKINASE"/>
    <property type="match status" value="1"/>
</dbReference>
<dbReference type="GO" id="GO:0061621">
    <property type="term" value="P:canonical glycolysis"/>
    <property type="evidence" value="ECO:0007669"/>
    <property type="project" value="TreeGrafter"/>
</dbReference>
<keyword evidence="5" id="KW-0808">Transferase</keyword>
<dbReference type="GO" id="GO:0042802">
    <property type="term" value="F:identical protein binding"/>
    <property type="evidence" value="ECO:0007669"/>
    <property type="project" value="TreeGrafter"/>
</dbReference>
<comment type="pathway">
    <text evidence="2">Carbohydrate degradation; glycolysis; D-glyceraldehyde 3-phosphate and glycerone phosphate from D-glucose: step 3/4.</text>
</comment>
<dbReference type="GO" id="GO:0005945">
    <property type="term" value="C:6-phosphofructokinase complex"/>
    <property type="evidence" value="ECO:0007669"/>
    <property type="project" value="TreeGrafter"/>
</dbReference>
<dbReference type="GO" id="GO:0048029">
    <property type="term" value="F:monosaccharide binding"/>
    <property type="evidence" value="ECO:0007669"/>
    <property type="project" value="TreeGrafter"/>
</dbReference>
<keyword evidence="7" id="KW-0418">Kinase</keyword>
<evidence type="ECO:0000256" key="9">
    <source>
        <dbReference type="ARBA" id="ARBA00022990"/>
    </source>
</evidence>